<keyword evidence="3" id="KW-1185">Reference proteome</keyword>
<dbReference type="Gramene" id="TuG1812G0300005659.01.T01">
    <property type="protein sequence ID" value="TuG1812G0300005659.01.T01.cds379726"/>
    <property type="gene ID" value="TuG1812G0300005659.01"/>
</dbReference>
<dbReference type="InterPro" id="IPR043502">
    <property type="entry name" value="DNA/RNA_pol_sf"/>
</dbReference>
<protein>
    <recommendedName>
        <fullName evidence="1">Reverse transcriptase domain-containing protein</fullName>
    </recommendedName>
</protein>
<organism evidence="2 3">
    <name type="scientific">Triticum urartu</name>
    <name type="common">Red wild einkorn</name>
    <name type="synonym">Crithodium urartu</name>
    <dbReference type="NCBI Taxonomy" id="4572"/>
    <lineage>
        <taxon>Eukaryota</taxon>
        <taxon>Viridiplantae</taxon>
        <taxon>Streptophyta</taxon>
        <taxon>Embryophyta</taxon>
        <taxon>Tracheophyta</taxon>
        <taxon>Spermatophyta</taxon>
        <taxon>Magnoliopsida</taxon>
        <taxon>Liliopsida</taxon>
        <taxon>Poales</taxon>
        <taxon>Poaceae</taxon>
        <taxon>BOP clade</taxon>
        <taxon>Pooideae</taxon>
        <taxon>Triticodae</taxon>
        <taxon>Triticeae</taxon>
        <taxon>Triticinae</taxon>
        <taxon>Triticum</taxon>
    </lineage>
</organism>
<name>A0A8R7U305_TRIUA</name>
<dbReference type="PANTHER" id="PTHR46890">
    <property type="entry name" value="NON-LTR RETROLELEMENT REVERSE TRANSCRIPTASE-LIKE PROTEIN-RELATED"/>
    <property type="match status" value="1"/>
</dbReference>
<feature type="domain" description="Reverse transcriptase" evidence="1">
    <location>
        <begin position="106"/>
        <end position="159"/>
    </location>
</feature>
<accession>A0A8R7U305</accession>
<dbReference type="Proteomes" id="UP000015106">
    <property type="component" value="Chromosome 3"/>
</dbReference>
<sequence length="161" mass="18199">MSTSFFRELYKKEVGVNPHELLELFAAKVTQDMNETLTKPFSATKISDALFQIGPLKAPGPDGFPARFYQRNWAVLKDYVTRGVLDFFERGVLPEGTNDTVIVLIPKGKNPQTLKDYRPISLCNVIYKVVSKCLVNRLRPMLDEIISKTQSAFISGRLITD</sequence>
<dbReference type="Pfam" id="PF00078">
    <property type="entry name" value="RVT_1"/>
    <property type="match status" value="1"/>
</dbReference>
<dbReference type="InterPro" id="IPR052343">
    <property type="entry name" value="Retrotransposon-Effector_Assoc"/>
</dbReference>
<reference evidence="3" key="1">
    <citation type="journal article" date="2013" name="Nature">
        <title>Draft genome of the wheat A-genome progenitor Triticum urartu.</title>
        <authorList>
            <person name="Ling H.Q."/>
            <person name="Zhao S."/>
            <person name="Liu D."/>
            <person name="Wang J."/>
            <person name="Sun H."/>
            <person name="Zhang C."/>
            <person name="Fan H."/>
            <person name="Li D."/>
            <person name="Dong L."/>
            <person name="Tao Y."/>
            <person name="Gao C."/>
            <person name="Wu H."/>
            <person name="Li Y."/>
            <person name="Cui Y."/>
            <person name="Guo X."/>
            <person name="Zheng S."/>
            <person name="Wang B."/>
            <person name="Yu K."/>
            <person name="Liang Q."/>
            <person name="Yang W."/>
            <person name="Lou X."/>
            <person name="Chen J."/>
            <person name="Feng M."/>
            <person name="Jian J."/>
            <person name="Zhang X."/>
            <person name="Luo G."/>
            <person name="Jiang Y."/>
            <person name="Liu J."/>
            <person name="Wang Z."/>
            <person name="Sha Y."/>
            <person name="Zhang B."/>
            <person name="Wu H."/>
            <person name="Tang D."/>
            <person name="Shen Q."/>
            <person name="Xue P."/>
            <person name="Zou S."/>
            <person name="Wang X."/>
            <person name="Liu X."/>
            <person name="Wang F."/>
            <person name="Yang Y."/>
            <person name="An X."/>
            <person name="Dong Z."/>
            <person name="Zhang K."/>
            <person name="Zhang X."/>
            <person name="Luo M.C."/>
            <person name="Dvorak J."/>
            <person name="Tong Y."/>
            <person name="Wang J."/>
            <person name="Yang H."/>
            <person name="Li Z."/>
            <person name="Wang D."/>
            <person name="Zhang A."/>
            <person name="Wang J."/>
        </authorList>
    </citation>
    <scope>NUCLEOTIDE SEQUENCE</scope>
    <source>
        <strain evidence="3">cv. G1812</strain>
    </source>
</reference>
<dbReference type="AlphaFoldDB" id="A0A8R7U305"/>
<evidence type="ECO:0000259" key="1">
    <source>
        <dbReference type="Pfam" id="PF00078"/>
    </source>
</evidence>
<reference evidence="2" key="3">
    <citation type="submission" date="2022-06" db="UniProtKB">
        <authorList>
            <consortium name="EnsemblPlants"/>
        </authorList>
    </citation>
    <scope>IDENTIFICATION</scope>
</reference>
<evidence type="ECO:0000313" key="3">
    <source>
        <dbReference type="Proteomes" id="UP000015106"/>
    </source>
</evidence>
<evidence type="ECO:0000313" key="2">
    <source>
        <dbReference type="EnsemblPlants" id="TuG1812G0300005659.01.T01.cds379726"/>
    </source>
</evidence>
<dbReference type="InterPro" id="IPR000477">
    <property type="entry name" value="RT_dom"/>
</dbReference>
<dbReference type="SUPFAM" id="SSF56672">
    <property type="entry name" value="DNA/RNA polymerases"/>
    <property type="match status" value="1"/>
</dbReference>
<dbReference type="PANTHER" id="PTHR46890:SF48">
    <property type="entry name" value="RNA-DIRECTED DNA POLYMERASE"/>
    <property type="match status" value="1"/>
</dbReference>
<reference evidence="2" key="2">
    <citation type="submission" date="2018-03" db="EMBL/GenBank/DDBJ databases">
        <title>The Triticum urartu genome reveals the dynamic nature of wheat genome evolution.</title>
        <authorList>
            <person name="Ling H."/>
            <person name="Ma B."/>
            <person name="Shi X."/>
            <person name="Liu H."/>
            <person name="Dong L."/>
            <person name="Sun H."/>
            <person name="Cao Y."/>
            <person name="Gao Q."/>
            <person name="Zheng S."/>
            <person name="Li Y."/>
            <person name="Yu Y."/>
            <person name="Du H."/>
            <person name="Qi M."/>
            <person name="Li Y."/>
            <person name="Yu H."/>
            <person name="Cui Y."/>
            <person name="Wang N."/>
            <person name="Chen C."/>
            <person name="Wu H."/>
            <person name="Zhao Y."/>
            <person name="Zhang J."/>
            <person name="Li Y."/>
            <person name="Zhou W."/>
            <person name="Zhang B."/>
            <person name="Hu W."/>
            <person name="Eijk M."/>
            <person name="Tang J."/>
            <person name="Witsenboer H."/>
            <person name="Zhao S."/>
            <person name="Li Z."/>
            <person name="Zhang A."/>
            <person name="Wang D."/>
            <person name="Liang C."/>
        </authorList>
    </citation>
    <scope>NUCLEOTIDE SEQUENCE [LARGE SCALE GENOMIC DNA]</scope>
    <source>
        <strain evidence="2">cv. G1812</strain>
    </source>
</reference>
<proteinExistence type="predicted"/>
<dbReference type="EnsemblPlants" id="TuG1812G0300005659.01.T01">
    <property type="protein sequence ID" value="TuG1812G0300005659.01.T01.cds379726"/>
    <property type="gene ID" value="TuG1812G0300005659.01"/>
</dbReference>